<dbReference type="CDD" id="cd01561">
    <property type="entry name" value="CBS_like"/>
    <property type="match status" value="1"/>
</dbReference>
<keyword evidence="4" id="KW-0808">Transferase</keyword>
<comment type="similarity">
    <text evidence="2">Belongs to the cysteine synthase/cystathionine beta-synthase family.</text>
</comment>
<dbReference type="EMBL" id="HBFL01003454">
    <property type="protein sequence ID" value="CAD8762406.1"/>
    <property type="molecule type" value="Transcribed_RNA"/>
</dbReference>
<evidence type="ECO:0000313" key="8">
    <source>
        <dbReference type="EMBL" id="CAD8762406.1"/>
    </source>
</evidence>
<evidence type="ECO:0000256" key="5">
    <source>
        <dbReference type="ARBA" id="ARBA00022898"/>
    </source>
</evidence>
<evidence type="ECO:0000256" key="3">
    <source>
        <dbReference type="ARBA" id="ARBA00022605"/>
    </source>
</evidence>
<dbReference type="InterPro" id="IPR001216">
    <property type="entry name" value="P-phosphate_BS"/>
</dbReference>
<accession>A0A7S0Y897</accession>
<evidence type="ECO:0000256" key="4">
    <source>
        <dbReference type="ARBA" id="ARBA00022679"/>
    </source>
</evidence>
<dbReference type="PANTHER" id="PTHR10314">
    <property type="entry name" value="CYSTATHIONINE BETA-SYNTHASE"/>
    <property type="match status" value="1"/>
</dbReference>
<dbReference type="FunFam" id="3.40.50.1100:FF:000006">
    <property type="entry name" value="Cysteine synthase"/>
    <property type="match status" value="1"/>
</dbReference>
<dbReference type="InterPro" id="IPR001926">
    <property type="entry name" value="TrpB-like_PALP"/>
</dbReference>
<organism evidence="8">
    <name type="scientific">Pseudo-nitzschia delicatissima</name>
    <dbReference type="NCBI Taxonomy" id="44447"/>
    <lineage>
        <taxon>Eukaryota</taxon>
        <taxon>Sar</taxon>
        <taxon>Stramenopiles</taxon>
        <taxon>Ochrophyta</taxon>
        <taxon>Bacillariophyta</taxon>
        <taxon>Bacillariophyceae</taxon>
        <taxon>Bacillariophycidae</taxon>
        <taxon>Bacillariales</taxon>
        <taxon>Bacillariaceae</taxon>
        <taxon>Pseudo-nitzschia</taxon>
    </lineage>
</organism>
<evidence type="ECO:0000256" key="6">
    <source>
        <dbReference type="ARBA" id="ARBA00023192"/>
    </source>
</evidence>
<dbReference type="InterPro" id="IPR036052">
    <property type="entry name" value="TrpB-like_PALP_sf"/>
</dbReference>
<proteinExistence type="inferred from homology"/>
<keyword evidence="5" id="KW-0663">Pyridoxal phosphate</keyword>
<evidence type="ECO:0000259" key="7">
    <source>
        <dbReference type="Pfam" id="PF00291"/>
    </source>
</evidence>
<evidence type="ECO:0000256" key="2">
    <source>
        <dbReference type="ARBA" id="ARBA00007103"/>
    </source>
</evidence>
<dbReference type="GO" id="GO:0006535">
    <property type="term" value="P:cysteine biosynthetic process from serine"/>
    <property type="evidence" value="ECO:0007669"/>
    <property type="project" value="InterPro"/>
</dbReference>
<sequence length="398" mass="42602">MILQKASQFLGRTLTSANRNLRCSLVGSVAAQRGMAGYAENVSDLIGQTPMVKLNRVLPENMVADKILLKLEMQNPGGSIKDRIALSMIVEAEKRGEIAPGKTTIVEATSGNTGIGLAMVAAARGYKCIIAMPQVPAMYERYIIDRKFGAEVHLVSVTKDNMEKSFDNMLAYAKELVDANPDTHWMPSQFVNVDNPKVHYETTGPEIWAQSGENIDIFVAGAGTGGTIAGGAKYLVEQNPEMDVVLVEPSEANVLSGGCPTLHGIVGIGANIKLPLIEELAPGQPWEAGPRGCITEFASALTPEAVQWANRLAAEEGLLVGPSSGAVVKVCADIASRPESAGKTIVGVVASSGIRYVKHPMWEALRTEADSALPVPPDLENEFPILRWKSEDYVPPEK</sequence>
<dbReference type="Pfam" id="PF00291">
    <property type="entry name" value="PALP"/>
    <property type="match status" value="1"/>
</dbReference>
<gene>
    <name evidence="8" type="ORF">PDEL1432_LOCUS2446</name>
</gene>
<dbReference type="InterPro" id="IPR050214">
    <property type="entry name" value="Cys_Synth/Cystath_Beta-Synth"/>
</dbReference>
<feature type="domain" description="Tryptophan synthase beta chain-like PALP" evidence="7">
    <location>
        <begin position="42"/>
        <end position="349"/>
    </location>
</feature>
<dbReference type="Gene3D" id="3.40.50.1100">
    <property type="match status" value="2"/>
</dbReference>
<comment type="cofactor">
    <cofactor evidence="1">
        <name>pyridoxal 5'-phosphate</name>
        <dbReference type="ChEBI" id="CHEBI:597326"/>
    </cofactor>
</comment>
<keyword evidence="3" id="KW-0028">Amino-acid biosynthesis</keyword>
<dbReference type="PROSITE" id="PS00901">
    <property type="entry name" value="CYS_SYNTHASE"/>
    <property type="match status" value="1"/>
</dbReference>
<keyword evidence="6" id="KW-0198">Cysteine biosynthesis</keyword>
<reference evidence="8" key="1">
    <citation type="submission" date="2021-01" db="EMBL/GenBank/DDBJ databases">
        <authorList>
            <person name="Corre E."/>
            <person name="Pelletier E."/>
            <person name="Niang G."/>
            <person name="Scheremetjew M."/>
            <person name="Finn R."/>
            <person name="Kale V."/>
            <person name="Holt S."/>
            <person name="Cochrane G."/>
            <person name="Meng A."/>
            <person name="Brown T."/>
            <person name="Cohen L."/>
        </authorList>
    </citation>
    <scope>NUCLEOTIDE SEQUENCE</scope>
    <source>
        <strain evidence="8">UNC1205</strain>
    </source>
</reference>
<dbReference type="GO" id="GO:0016740">
    <property type="term" value="F:transferase activity"/>
    <property type="evidence" value="ECO:0007669"/>
    <property type="project" value="UniProtKB-KW"/>
</dbReference>
<dbReference type="AlphaFoldDB" id="A0A7S0Y897"/>
<evidence type="ECO:0000256" key="1">
    <source>
        <dbReference type="ARBA" id="ARBA00001933"/>
    </source>
</evidence>
<dbReference type="SUPFAM" id="SSF53686">
    <property type="entry name" value="Tryptophan synthase beta subunit-like PLP-dependent enzymes"/>
    <property type="match status" value="1"/>
</dbReference>
<name>A0A7S0Y897_9STRA</name>
<protein>
    <recommendedName>
        <fullName evidence="7">Tryptophan synthase beta chain-like PALP domain-containing protein</fullName>
    </recommendedName>
</protein>